<feature type="domain" description="RRM" evidence="4">
    <location>
        <begin position="292"/>
        <end position="370"/>
    </location>
</feature>
<sequence>MQSIQQPQQQGGFTVFVGHIPSSMNEDGVSQIFNKFGTLYDITIIRDKRTNVSKGCAFITFGTKEEADLAINTVNNSNQYIETVGFRLDIRLEIGFRMTKPLQVKYSDNEIEKMERKLFIGMLGASEEEQVRAIFRPYGFIEELTIVKEKDGKPKGYGFIKFSTRDESETALREVDGKQTLFGSNQPIIVKFADTERQKRKKMLMGGNGTPSGNNQSVPMNPYNQFYQQSAPGYPNPFFYNQNSQISQQPMNGGYAPRTSNYAGANPYGMQMGGGNNNAFNSNYNQQGEPSNDLFIYYIPFNYGDEELKSLFQPYGNVVSAKVFIDKETQQSKCFGFVSFDNPQSAMQAIQQMNGQPCDGKRLKVDFKKSKN</sequence>
<dbReference type="Gene3D" id="3.30.70.330">
    <property type="match status" value="3"/>
</dbReference>
<dbReference type="GO" id="GO:0009967">
    <property type="term" value="P:positive regulation of signal transduction"/>
    <property type="evidence" value="ECO:0007669"/>
    <property type="project" value="UniProtKB-ARBA"/>
</dbReference>
<gene>
    <name evidence="5" type="ORF">CYY_000024</name>
</gene>
<accession>A0A8J4Q2B5</accession>
<dbReference type="SMART" id="SM00360">
    <property type="entry name" value="RRM"/>
    <property type="match status" value="3"/>
</dbReference>
<name>A0A8J4Q2B5_9MYCE</name>
<dbReference type="GO" id="GO:0010629">
    <property type="term" value="P:negative regulation of gene expression"/>
    <property type="evidence" value="ECO:0007669"/>
    <property type="project" value="UniProtKB-ARBA"/>
</dbReference>
<dbReference type="GO" id="GO:0005737">
    <property type="term" value="C:cytoplasm"/>
    <property type="evidence" value="ECO:0007669"/>
    <property type="project" value="UniProtKB-ARBA"/>
</dbReference>
<dbReference type="PROSITE" id="PS50102">
    <property type="entry name" value="RRM"/>
    <property type="match status" value="3"/>
</dbReference>
<keyword evidence="6" id="KW-1185">Reference proteome</keyword>
<dbReference type="InterPro" id="IPR035979">
    <property type="entry name" value="RBD_domain_sf"/>
</dbReference>
<organism evidence="5 6">
    <name type="scientific">Polysphondylium violaceum</name>
    <dbReference type="NCBI Taxonomy" id="133409"/>
    <lineage>
        <taxon>Eukaryota</taxon>
        <taxon>Amoebozoa</taxon>
        <taxon>Evosea</taxon>
        <taxon>Eumycetozoa</taxon>
        <taxon>Dictyostelia</taxon>
        <taxon>Dictyosteliales</taxon>
        <taxon>Dictyosteliaceae</taxon>
        <taxon>Polysphondylium</taxon>
    </lineage>
</organism>
<dbReference type="PANTHER" id="PTHR48027">
    <property type="entry name" value="HETEROGENEOUS NUCLEAR RIBONUCLEOPROTEIN 87F-RELATED"/>
    <property type="match status" value="1"/>
</dbReference>
<dbReference type="AlphaFoldDB" id="A0A8J4Q2B5"/>
<dbReference type="InterPro" id="IPR012677">
    <property type="entry name" value="Nucleotide-bd_a/b_plait_sf"/>
</dbReference>
<dbReference type="InterPro" id="IPR052462">
    <property type="entry name" value="SLIRP/GR-RBP-like"/>
</dbReference>
<evidence type="ECO:0000256" key="2">
    <source>
        <dbReference type="ARBA" id="ARBA00022884"/>
    </source>
</evidence>
<evidence type="ECO:0000256" key="3">
    <source>
        <dbReference type="PROSITE-ProRule" id="PRU00176"/>
    </source>
</evidence>
<dbReference type="FunFam" id="3.30.70.330:FF:000013">
    <property type="entry name" value="CUGBP Elav-like family member 1 isoform 2"/>
    <property type="match status" value="1"/>
</dbReference>
<dbReference type="CDD" id="cd12362">
    <property type="entry name" value="RRM3_CELF1-6"/>
    <property type="match status" value="1"/>
</dbReference>
<feature type="domain" description="RRM" evidence="4">
    <location>
        <begin position="116"/>
        <end position="195"/>
    </location>
</feature>
<proteinExistence type="predicted"/>
<evidence type="ECO:0000256" key="1">
    <source>
        <dbReference type="ARBA" id="ARBA00022737"/>
    </source>
</evidence>
<feature type="domain" description="RRM" evidence="4">
    <location>
        <begin position="13"/>
        <end position="109"/>
    </location>
</feature>
<protein>
    <recommendedName>
        <fullName evidence="4">RRM domain-containing protein</fullName>
    </recommendedName>
</protein>
<dbReference type="EMBL" id="AJWJ01000001">
    <property type="protein sequence ID" value="KAF2078653.1"/>
    <property type="molecule type" value="Genomic_DNA"/>
</dbReference>
<evidence type="ECO:0000259" key="4">
    <source>
        <dbReference type="PROSITE" id="PS50102"/>
    </source>
</evidence>
<dbReference type="OrthoDB" id="410044at2759"/>
<dbReference type="FunFam" id="3.30.70.330:FF:000383">
    <property type="entry name" value="Sex lethal, isoform D"/>
    <property type="match status" value="1"/>
</dbReference>
<comment type="caution">
    <text evidence="5">The sequence shown here is derived from an EMBL/GenBank/DDBJ whole genome shotgun (WGS) entry which is preliminary data.</text>
</comment>
<evidence type="ECO:0000313" key="6">
    <source>
        <dbReference type="Proteomes" id="UP000695562"/>
    </source>
</evidence>
<keyword evidence="2 3" id="KW-0694">RNA-binding</keyword>
<dbReference type="Pfam" id="PF00076">
    <property type="entry name" value="RRM_1"/>
    <property type="match status" value="3"/>
</dbReference>
<evidence type="ECO:0000313" key="5">
    <source>
        <dbReference type="EMBL" id="KAF2078653.1"/>
    </source>
</evidence>
<keyword evidence="1" id="KW-0677">Repeat</keyword>
<dbReference type="GO" id="GO:0003729">
    <property type="term" value="F:mRNA binding"/>
    <property type="evidence" value="ECO:0007669"/>
    <property type="project" value="UniProtKB-ARBA"/>
</dbReference>
<dbReference type="Proteomes" id="UP000695562">
    <property type="component" value="Unassembled WGS sequence"/>
</dbReference>
<reference evidence="5" key="1">
    <citation type="submission" date="2020-01" db="EMBL/GenBank/DDBJ databases">
        <title>Development of genomics and gene disruption for Polysphondylium violaceum indicates a role for the polyketide synthase stlB in stalk morphogenesis.</title>
        <authorList>
            <person name="Narita B."/>
            <person name="Kawabe Y."/>
            <person name="Kin K."/>
            <person name="Saito T."/>
            <person name="Gibbs R."/>
            <person name="Kuspa A."/>
            <person name="Muzny D."/>
            <person name="Queller D."/>
            <person name="Richards S."/>
            <person name="Strassman J."/>
            <person name="Sucgang R."/>
            <person name="Worley K."/>
            <person name="Schaap P."/>
        </authorList>
    </citation>
    <scope>NUCLEOTIDE SEQUENCE</scope>
    <source>
        <strain evidence="5">QSvi11</strain>
    </source>
</reference>
<dbReference type="InterPro" id="IPR000504">
    <property type="entry name" value="RRM_dom"/>
</dbReference>
<dbReference type="SUPFAM" id="SSF54928">
    <property type="entry name" value="RNA-binding domain, RBD"/>
    <property type="match status" value="2"/>
</dbReference>